<dbReference type="Proteomes" id="UP001152888">
    <property type="component" value="Unassembled WGS sequence"/>
</dbReference>
<evidence type="ECO:0000256" key="2">
    <source>
        <dbReference type="ARBA" id="ARBA00022679"/>
    </source>
</evidence>
<proteinExistence type="inferred from homology"/>
<name>A0A9P0ME10_ACAOB</name>
<dbReference type="GO" id="GO:0003841">
    <property type="term" value="F:1-acylglycerol-3-phosphate O-acyltransferase activity"/>
    <property type="evidence" value="ECO:0007669"/>
    <property type="project" value="TreeGrafter"/>
</dbReference>
<feature type="transmembrane region" description="Helical" evidence="4">
    <location>
        <begin position="125"/>
        <end position="144"/>
    </location>
</feature>
<evidence type="ECO:0000256" key="4">
    <source>
        <dbReference type="SAM" id="Phobius"/>
    </source>
</evidence>
<keyword evidence="4" id="KW-0812">Transmembrane</keyword>
<dbReference type="AlphaFoldDB" id="A0A9P0ME10"/>
<evidence type="ECO:0000313" key="7">
    <source>
        <dbReference type="Proteomes" id="UP001152888"/>
    </source>
</evidence>
<dbReference type="InterPro" id="IPR032098">
    <property type="entry name" value="Acyltransf_C"/>
</dbReference>
<feature type="transmembrane region" description="Helical" evidence="4">
    <location>
        <begin position="97"/>
        <end position="119"/>
    </location>
</feature>
<evidence type="ECO:0000256" key="3">
    <source>
        <dbReference type="ARBA" id="ARBA00023315"/>
    </source>
</evidence>
<evidence type="ECO:0000256" key="1">
    <source>
        <dbReference type="ARBA" id="ARBA00008655"/>
    </source>
</evidence>
<protein>
    <recommendedName>
        <fullName evidence="5">Acyltransferase C-terminal domain-containing protein</fullName>
    </recommendedName>
</protein>
<comment type="caution">
    <text evidence="6">The sequence shown here is derived from an EMBL/GenBank/DDBJ whole genome shotgun (WGS) entry which is preliminary data.</text>
</comment>
<sequence>MKGKVPALYDIELAFKEDAPAKPTITNMLFGKQCTAHIYFKRIPLEEIPEEEAAQEKFLRDRFVIRDKLKESFLKTGDFFATSGVPRVEPFEMPRRFYPVINVLVWLSVTLIPISYYLIKLFFSGEILYFSIGAGIIGAFFLLLNKTVGMSEIKKGSSYGTTTPKKTS</sequence>
<keyword evidence="7" id="KW-1185">Reference proteome</keyword>
<keyword evidence="2" id="KW-0808">Transferase</keyword>
<keyword evidence="4" id="KW-0472">Membrane</keyword>
<feature type="domain" description="Acyltransferase C-terminal" evidence="5">
    <location>
        <begin position="27"/>
        <end position="106"/>
    </location>
</feature>
<accession>A0A9P0ME10</accession>
<comment type="similarity">
    <text evidence="1">Belongs to the 1-acyl-sn-glycerol-3-phosphate acyltransferase family.</text>
</comment>
<dbReference type="Pfam" id="PF16076">
    <property type="entry name" value="Acyltransf_C"/>
    <property type="match status" value="1"/>
</dbReference>
<gene>
    <name evidence="6" type="ORF">ACAOBT_LOCUS31641</name>
</gene>
<reference evidence="6" key="1">
    <citation type="submission" date="2022-03" db="EMBL/GenBank/DDBJ databases">
        <authorList>
            <person name="Sayadi A."/>
        </authorList>
    </citation>
    <scope>NUCLEOTIDE SEQUENCE</scope>
</reference>
<dbReference type="PANTHER" id="PTHR10983">
    <property type="entry name" value="1-ACYLGLYCEROL-3-PHOSPHATE ACYLTRANSFERASE-RELATED"/>
    <property type="match status" value="1"/>
</dbReference>
<evidence type="ECO:0000313" key="6">
    <source>
        <dbReference type="EMBL" id="CAH2010615.1"/>
    </source>
</evidence>
<keyword evidence="3" id="KW-0012">Acyltransferase</keyword>
<evidence type="ECO:0000259" key="5">
    <source>
        <dbReference type="Pfam" id="PF16076"/>
    </source>
</evidence>
<dbReference type="GO" id="GO:0012505">
    <property type="term" value="C:endomembrane system"/>
    <property type="evidence" value="ECO:0007669"/>
    <property type="project" value="TreeGrafter"/>
</dbReference>
<keyword evidence="4" id="KW-1133">Transmembrane helix</keyword>
<dbReference type="OrthoDB" id="189226at2759"/>
<dbReference type="EMBL" id="CAKOFQ010007984">
    <property type="protein sequence ID" value="CAH2010615.1"/>
    <property type="molecule type" value="Genomic_DNA"/>
</dbReference>
<organism evidence="6 7">
    <name type="scientific">Acanthoscelides obtectus</name>
    <name type="common">Bean weevil</name>
    <name type="synonym">Bruchus obtectus</name>
    <dbReference type="NCBI Taxonomy" id="200917"/>
    <lineage>
        <taxon>Eukaryota</taxon>
        <taxon>Metazoa</taxon>
        <taxon>Ecdysozoa</taxon>
        <taxon>Arthropoda</taxon>
        <taxon>Hexapoda</taxon>
        <taxon>Insecta</taxon>
        <taxon>Pterygota</taxon>
        <taxon>Neoptera</taxon>
        <taxon>Endopterygota</taxon>
        <taxon>Coleoptera</taxon>
        <taxon>Polyphaga</taxon>
        <taxon>Cucujiformia</taxon>
        <taxon>Chrysomeloidea</taxon>
        <taxon>Chrysomelidae</taxon>
        <taxon>Bruchinae</taxon>
        <taxon>Bruchini</taxon>
        <taxon>Acanthoscelides</taxon>
    </lineage>
</organism>
<dbReference type="PANTHER" id="PTHR10983:SF24">
    <property type="entry name" value="1-ACYLGLYCEROL-3-PHOSPHATE O-ACYLTRANSFERASE 3, ISOFORM E-RELATED"/>
    <property type="match status" value="1"/>
</dbReference>